<proteinExistence type="predicted"/>
<dbReference type="AlphaFoldDB" id="A0A0F4QNX1"/>
<name>A0A0F4QNX1_9GAMM</name>
<gene>
    <name evidence="1" type="ORF">TW77_13175</name>
</gene>
<reference evidence="1 2" key="1">
    <citation type="journal article" date="2015" name="BMC Genomics">
        <title>Genome mining reveals unlocked bioactive potential of marine Gram-negative bacteria.</title>
        <authorList>
            <person name="Machado H."/>
            <person name="Sonnenschein E.C."/>
            <person name="Melchiorsen J."/>
            <person name="Gram L."/>
        </authorList>
    </citation>
    <scope>NUCLEOTIDE SEQUENCE [LARGE SCALE GENOMIC DNA]</scope>
    <source>
        <strain evidence="1 2">S2471</strain>
    </source>
</reference>
<keyword evidence="2" id="KW-1185">Reference proteome</keyword>
<evidence type="ECO:0000313" key="2">
    <source>
        <dbReference type="Proteomes" id="UP000033452"/>
    </source>
</evidence>
<evidence type="ECO:0000313" key="1">
    <source>
        <dbReference type="EMBL" id="KJZ08352.1"/>
    </source>
</evidence>
<accession>A0A0F4QNX1</accession>
<sequence>MRMPNLEQRMSLTQFRALKREIKLLATRYWLGLILTRLGLNSLNQLSDLIKRREMGNCSASFLYKKWNESPVGSMAKIQLLDNLVPGSSGCLLNPLWSLLNNPEQCVKNIDSFLCSLDSRVTCKIFEPNTDLAHPCRTQHVNASQLRQIANFVTPDAFTCLLLLSLAPGNNKMLLERFAHQHFVQLTTFTPFSFIQAKLYDCVYELFFSKAKRQIKEGLHSFTIRKDLDSSEYIRIFHFFTPVPTGYLKALSEYYWDVAQDMVSLGLINDDPFNKMLFSNLYSNSDQGWVKAGIAGLKHGHSEDHSNGWLPKILRSIKYLQRLQS</sequence>
<dbReference type="EMBL" id="JXYA01000027">
    <property type="protein sequence ID" value="KJZ08352.1"/>
    <property type="molecule type" value="Genomic_DNA"/>
</dbReference>
<organism evidence="1 2">
    <name type="scientific">Pseudoalteromonas rubra</name>
    <dbReference type="NCBI Taxonomy" id="43658"/>
    <lineage>
        <taxon>Bacteria</taxon>
        <taxon>Pseudomonadati</taxon>
        <taxon>Pseudomonadota</taxon>
        <taxon>Gammaproteobacteria</taxon>
        <taxon>Alteromonadales</taxon>
        <taxon>Pseudoalteromonadaceae</taxon>
        <taxon>Pseudoalteromonas</taxon>
    </lineage>
</organism>
<protein>
    <submittedName>
        <fullName evidence="1">Uncharacterized protein</fullName>
    </submittedName>
</protein>
<dbReference type="Proteomes" id="UP000033452">
    <property type="component" value="Unassembled WGS sequence"/>
</dbReference>
<dbReference type="PATRIC" id="fig|43658.5.peg.2785"/>
<comment type="caution">
    <text evidence="1">The sequence shown here is derived from an EMBL/GenBank/DDBJ whole genome shotgun (WGS) entry which is preliminary data.</text>
</comment>